<evidence type="ECO:0000313" key="2">
    <source>
        <dbReference type="Proteomes" id="UP000008694"/>
    </source>
</evidence>
<dbReference type="Proteomes" id="UP000008694">
    <property type="component" value="Unassembled WGS sequence"/>
</dbReference>
<gene>
    <name evidence="1" type="ORF">ARALYDRAFT_915693</name>
</gene>
<dbReference type="AlphaFoldDB" id="D7MHU4"/>
<name>D7MHU4_ARALL</name>
<evidence type="ECO:0000313" key="1">
    <source>
        <dbReference type="EMBL" id="EFH44690.1"/>
    </source>
</evidence>
<dbReference type="Gramene" id="scaffold_703435.1">
    <property type="protein sequence ID" value="scaffold_703435.1"/>
    <property type="gene ID" value="scaffold_703435.1"/>
</dbReference>
<keyword evidence="2" id="KW-1185">Reference proteome</keyword>
<dbReference type="EMBL" id="GL348719">
    <property type="protein sequence ID" value="EFH44690.1"/>
    <property type="molecule type" value="Genomic_DNA"/>
</dbReference>
<protein>
    <submittedName>
        <fullName evidence="1">Predicted protein</fullName>
    </submittedName>
</protein>
<reference evidence="2" key="1">
    <citation type="journal article" date="2011" name="Nat. Genet.">
        <title>The Arabidopsis lyrata genome sequence and the basis of rapid genome size change.</title>
        <authorList>
            <person name="Hu T.T."/>
            <person name="Pattyn P."/>
            <person name="Bakker E.G."/>
            <person name="Cao J."/>
            <person name="Cheng J.-F."/>
            <person name="Clark R.M."/>
            <person name="Fahlgren N."/>
            <person name="Fawcett J.A."/>
            <person name="Grimwood J."/>
            <person name="Gundlach H."/>
            <person name="Haberer G."/>
            <person name="Hollister J.D."/>
            <person name="Ossowski S."/>
            <person name="Ottilar R.P."/>
            <person name="Salamov A.A."/>
            <person name="Schneeberger K."/>
            <person name="Spannagl M."/>
            <person name="Wang X."/>
            <person name="Yang L."/>
            <person name="Nasrallah M.E."/>
            <person name="Bergelson J."/>
            <person name="Carrington J.C."/>
            <person name="Gaut B.S."/>
            <person name="Schmutz J."/>
            <person name="Mayer K.F.X."/>
            <person name="Van de Peer Y."/>
            <person name="Grigoriev I.V."/>
            <person name="Nordborg M."/>
            <person name="Weigel D."/>
            <person name="Guo Y.-L."/>
        </authorList>
    </citation>
    <scope>NUCLEOTIDE SEQUENCE [LARGE SCALE GENOMIC DNA]</scope>
    <source>
        <strain evidence="2">cv. MN47</strain>
    </source>
</reference>
<sequence>MDCSLSSNLHMAGMEVLRKGLGWIVGDKERIKMYGETPSYQPPLPLLPSDKTSYGRYSCWRLTG</sequence>
<accession>D7MHU4</accession>
<proteinExistence type="predicted"/>
<dbReference type="HOGENOM" id="CLU_2870650_0_0_1"/>
<organism evidence="2">
    <name type="scientific">Arabidopsis lyrata subsp. lyrata</name>
    <name type="common">Lyre-leaved rock-cress</name>
    <dbReference type="NCBI Taxonomy" id="81972"/>
    <lineage>
        <taxon>Eukaryota</taxon>
        <taxon>Viridiplantae</taxon>
        <taxon>Streptophyta</taxon>
        <taxon>Embryophyta</taxon>
        <taxon>Tracheophyta</taxon>
        <taxon>Spermatophyta</taxon>
        <taxon>Magnoliopsida</taxon>
        <taxon>eudicotyledons</taxon>
        <taxon>Gunneridae</taxon>
        <taxon>Pentapetalae</taxon>
        <taxon>rosids</taxon>
        <taxon>malvids</taxon>
        <taxon>Brassicales</taxon>
        <taxon>Brassicaceae</taxon>
        <taxon>Camelineae</taxon>
        <taxon>Arabidopsis</taxon>
    </lineage>
</organism>